<dbReference type="AlphaFoldDB" id="A0A0A6PFJ3"/>
<keyword evidence="3" id="KW-1185">Reference proteome</keyword>
<dbReference type="EMBL" id="JSZA02000060">
    <property type="protein sequence ID" value="KHD09034.1"/>
    <property type="molecule type" value="Genomic_DNA"/>
</dbReference>
<name>A0A0A6PFJ3_9GAMM</name>
<evidence type="ECO:0000313" key="3">
    <source>
        <dbReference type="Proteomes" id="UP000030428"/>
    </source>
</evidence>
<protein>
    <submittedName>
        <fullName evidence="2">Uncharacterized protein</fullName>
    </submittedName>
</protein>
<dbReference type="Proteomes" id="UP000030428">
    <property type="component" value="Unassembled WGS sequence"/>
</dbReference>
<reference evidence="2 3" key="1">
    <citation type="journal article" date="2016" name="Front. Microbiol.">
        <title>Single-Cell (Meta-)Genomics of a Dimorphic Candidatus Thiomargarita nelsonii Reveals Genomic Plasticity.</title>
        <authorList>
            <person name="Flood B.E."/>
            <person name="Fliss P."/>
            <person name="Jones D.S."/>
            <person name="Dick G.J."/>
            <person name="Jain S."/>
            <person name="Kaster A.K."/>
            <person name="Winkel M."/>
            <person name="Mussmann M."/>
            <person name="Bailey J."/>
        </authorList>
    </citation>
    <scope>NUCLEOTIDE SEQUENCE [LARGE SCALE GENOMIC DNA]</scope>
    <source>
        <strain evidence="2">Hydrate Ridge</strain>
    </source>
</reference>
<organism evidence="2 3">
    <name type="scientific">Candidatus Thiomargarita nelsonii</name>
    <dbReference type="NCBI Taxonomy" id="1003181"/>
    <lineage>
        <taxon>Bacteria</taxon>
        <taxon>Pseudomonadati</taxon>
        <taxon>Pseudomonadota</taxon>
        <taxon>Gammaproteobacteria</taxon>
        <taxon>Thiotrichales</taxon>
        <taxon>Thiotrichaceae</taxon>
        <taxon>Thiomargarita</taxon>
    </lineage>
</organism>
<comment type="caution">
    <text evidence="2">The sequence shown here is derived from an EMBL/GenBank/DDBJ whole genome shotgun (WGS) entry which is preliminary data.</text>
</comment>
<evidence type="ECO:0000256" key="1">
    <source>
        <dbReference type="SAM" id="MobiDB-lite"/>
    </source>
</evidence>
<proteinExistence type="predicted"/>
<feature type="compositionally biased region" description="Basic residues" evidence="1">
    <location>
        <begin position="171"/>
        <end position="183"/>
    </location>
</feature>
<feature type="region of interest" description="Disordered" evidence="1">
    <location>
        <begin position="160"/>
        <end position="183"/>
    </location>
</feature>
<accession>A0A0A6PFJ3</accession>
<sequence length="183" mass="21147">MPISENGLLLETLLLTPCLLPGYTSFKESKASITVQPQHDETILFFSIDDNSNPECRLRQRLWGKRSGEELCDLIVFYARGSERVLCFVELKDNIKDLGHATAQVTNTYTHFKQHLRLNNYYTAKTFISAFAGSLPQEHQKYHRKLLMVFKGENNVESNGKPDELGDFLRGVKRKRKGKRRKR</sequence>
<evidence type="ECO:0000313" key="2">
    <source>
        <dbReference type="EMBL" id="KHD09034.1"/>
    </source>
</evidence>
<gene>
    <name evidence="2" type="ORF">PN36_16245</name>
</gene>